<dbReference type="PANTHER" id="PTHR10241:SF27">
    <property type="entry name" value="TRANSDUCIN_WD40 REPEAT-LIKE SUPERFAMILY PROTEIN"/>
    <property type="match status" value="1"/>
</dbReference>
<gene>
    <name evidence="4" type="ORF">RJ641_010803</name>
</gene>
<dbReference type="AlphaFoldDB" id="A0AAN8Z125"/>
<feature type="domain" description="Lethal giant larvae (Lgl)-like C-terminal" evidence="3">
    <location>
        <begin position="602"/>
        <end position="855"/>
    </location>
</feature>
<evidence type="ECO:0000313" key="4">
    <source>
        <dbReference type="EMBL" id="KAK6922499.1"/>
    </source>
</evidence>
<dbReference type="GO" id="GO:0019905">
    <property type="term" value="F:syntaxin binding"/>
    <property type="evidence" value="ECO:0007669"/>
    <property type="project" value="TreeGrafter"/>
</dbReference>
<dbReference type="Proteomes" id="UP001370490">
    <property type="component" value="Unassembled WGS sequence"/>
</dbReference>
<dbReference type="GO" id="GO:0005737">
    <property type="term" value="C:cytoplasm"/>
    <property type="evidence" value="ECO:0007669"/>
    <property type="project" value="TreeGrafter"/>
</dbReference>
<proteinExistence type="inferred from homology"/>
<accession>A0AAN8Z125</accession>
<evidence type="ECO:0000256" key="1">
    <source>
        <dbReference type="ARBA" id="ARBA00008070"/>
    </source>
</evidence>
<keyword evidence="2" id="KW-0268">Exocytosis</keyword>
<keyword evidence="5" id="KW-1185">Reference proteome</keyword>
<name>A0AAN8Z125_9MAGN</name>
<sequence>MFVKRLVDKATSKKPGGSSDSLKPEDLDPRLVFHYGIPSSSMLLAYDSVQEILAISTKDGGIKLLGKDNSQVLLESDDAAPSKFLQFLENQGILLNVTLKNNIEASHSCKLIAFIWDISKKTLSHVHIFKEEITSCSILQLGFYMYVGDSGGNVSVLKLNQGQLDLVKMSYRIPVSASHGNTTEVAGDASIVQILPQPTAESKRVLIVFRDGLITLWAIRESKPVFTTGESSFQLPSQSHETKKVTSACWGCPIGTKVVIGYSNGEILIWPVLPAPNVSAELTIEKEPCSVQNAPICKLNLGYKVDKVPIALLKWAYVDGKASRLYVMGASDFTSVNLLQVIILNEQTESRTIKLGLHLPERCLDMEIVSISNVQNKHKQDLLLVGKSGHIYVYDDHGIEKYLSQSKSSTSLPKEVVIKLPFLDSCITSAKLTTGNSHLSSLADEDYIILAKSVPPLLPAEIKSRDGTHLSSMHFSGFSTIRNLYITGHSDGAINFWDASSPCLLPIFSLKQQSEDNFSLSGIPVTALYSDIYSRLLISGDQDGAVRIFKFKPEPFASDIAFLSLQGGSKRRSSHIIQSVQVIKVNGAVLCINLNRSSRHLAVGTDQGYVSVIDSAGPTVLFQKHITSELSTAVVSVEFETCTLHGFERNVLIVATKDSSILAVGSDTGDTLTTSMVHPKKRSRALFMLILDGQSSSSKVPSMSDEPDLSKGNSKQLLLLCSEKAAYVYSLMQVIQGVKKVHYKKKFQSSSCCWASAFSSPTGLGLVLIFTNGRIEIRSLPELTLLKETSVRGFTFSASKLNSTSECSISSSQNGDLLIVNGDQEIFFVTVLHQKETFRLSDSFVDIYKKGLVAPQEGVNAGPMIPKEKKKGLFNSVIKEFKGNKATHEPVPQTEDSRESIEELLTIFSTANFPDDVENRDGLDLDEDDIDLNIDDIDLEDTTEKPKGHNMIPNINKEKLTRQFQALKGKFKQITVKTEKSSTIKEELQDEKAGTVDQIKRKYGFPSSGETSAAKIAQSKLAENVRKLQGISLRTAEMQDTAKSFSSLAKEMLRTAEQDKQNS</sequence>
<dbReference type="Pfam" id="PF08596">
    <property type="entry name" value="Lgl_C"/>
    <property type="match status" value="1"/>
</dbReference>
<evidence type="ECO:0000313" key="5">
    <source>
        <dbReference type="Proteomes" id="UP001370490"/>
    </source>
</evidence>
<dbReference type="InterPro" id="IPR001680">
    <property type="entry name" value="WD40_rpt"/>
</dbReference>
<dbReference type="PANTHER" id="PTHR10241">
    <property type="entry name" value="LETHAL 2 GIANT LARVAE PROTEIN"/>
    <property type="match status" value="1"/>
</dbReference>
<dbReference type="InterPro" id="IPR036322">
    <property type="entry name" value="WD40_repeat_dom_sf"/>
</dbReference>
<dbReference type="GO" id="GO:0006893">
    <property type="term" value="P:Golgi to plasma membrane transport"/>
    <property type="evidence" value="ECO:0007669"/>
    <property type="project" value="TreeGrafter"/>
</dbReference>
<dbReference type="InterPro" id="IPR015943">
    <property type="entry name" value="WD40/YVTN_repeat-like_dom_sf"/>
</dbReference>
<dbReference type="Gene3D" id="2.130.10.10">
    <property type="entry name" value="YVTN repeat-like/Quinoprotein amine dehydrogenase"/>
    <property type="match status" value="2"/>
</dbReference>
<organism evidence="4 5">
    <name type="scientific">Dillenia turbinata</name>
    <dbReference type="NCBI Taxonomy" id="194707"/>
    <lineage>
        <taxon>Eukaryota</taxon>
        <taxon>Viridiplantae</taxon>
        <taxon>Streptophyta</taxon>
        <taxon>Embryophyta</taxon>
        <taxon>Tracheophyta</taxon>
        <taxon>Spermatophyta</taxon>
        <taxon>Magnoliopsida</taxon>
        <taxon>eudicotyledons</taxon>
        <taxon>Gunneridae</taxon>
        <taxon>Pentapetalae</taxon>
        <taxon>Dilleniales</taxon>
        <taxon>Dilleniaceae</taxon>
        <taxon>Dillenia</taxon>
    </lineage>
</organism>
<dbReference type="SUPFAM" id="SSF50978">
    <property type="entry name" value="WD40 repeat-like"/>
    <property type="match status" value="2"/>
</dbReference>
<comment type="similarity">
    <text evidence="1">Belongs to the WD repeat L(2)GL family.</text>
</comment>
<dbReference type="GO" id="GO:0045159">
    <property type="term" value="F:myosin II binding"/>
    <property type="evidence" value="ECO:0007669"/>
    <property type="project" value="TreeGrafter"/>
</dbReference>
<comment type="caution">
    <text evidence="4">The sequence shown here is derived from an EMBL/GenBank/DDBJ whole genome shotgun (WGS) entry which is preliminary data.</text>
</comment>
<dbReference type="EMBL" id="JBAMMX010000018">
    <property type="protein sequence ID" value="KAK6922499.1"/>
    <property type="molecule type" value="Genomic_DNA"/>
</dbReference>
<dbReference type="GO" id="GO:0005886">
    <property type="term" value="C:plasma membrane"/>
    <property type="evidence" value="ECO:0007669"/>
    <property type="project" value="TreeGrafter"/>
</dbReference>
<protein>
    <submittedName>
        <fullName evidence="4">Lethal giant larvae (Lgl)-like, C-terminal domain</fullName>
    </submittedName>
</protein>
<evidence type="ECO:0000259" key="3">
    <source>
        <dbReference type="Pfam" id="PF08596"/>
    </source>
</evidence>
<dbReference type="SMART" id="SM00320">
    <property type="entry name" value="WD40"/>
    <property type="match status" value="5"/>
</dbReference>
<evidence type="ECO:0000256" key="2">
    <source>
        <dbReference type="ARBA" id="ARBA00022483"/>
    </source>
</evidence>
<reference evidence="4 5" key="1">
    <citation type="submission" date="2023-12" db="EMBL/GenBank/DDBJ databases">
        <title>A high-quality genome assembly for Dillenia turbinata (Dilleniales).</title>
        <authorList>
            <person name="Chanderbali A."/>
        </authorList>
    </citation>
    <scope>NUCLEOTIDE SEQUENCE [LARGE SCALE GENOMIC DNA]</scope>
    <source>
        <strain evidence="4">LSX21</strain>
        <tissue evidence="4">Leaf</tissue>
    </source>
</reference>
<dbReference type="GO" id="GO:0006887">
    <property type="term" value="P:exocytosis"/>
    <property type="evidence" value="ECO:0007669"/>
    <property type="project" value="UniProtKB-KW"/>
</dbReference>
<dbReference type="CDD" id="cd15873">
    <property type="entry name" value="R-SNARE_STXBP5_6"/>
    <property type="match status" value="1"/>
</dbReference>
<dbReference type="InterPro" id="IPR013905">
    <property type="entry name" value="Lgl_C_dom"/>
</dbReference>
<dbReference type="GO" id="GO:0005096">
    <property type="term" value="F:GTPase activator activity"/>
    <property type="evidence" value="ECO:0007669"/>
    <property type="project" value="TreeGrafter"/>
</dbReference>